<dbReference type="Proteomes" id="UP000321436">
    <property type="component" value="Unassembled WGS sequence"/>
</dbReference>
<sequence>MLHPVLNEDWSDYDNRRIRDGRDRSKFSCEEQWEVDYLVNKLRRYFPSKTDSAIRNAISSCCTTVRAPRPRQEFVECVVRRLNA</sequence>
<gene>
    <name evidence="1" type="ORF">CCY01nite_21620</name>
</gene>
<reference evidence="1 2" key="1">
    <citation type="submission" date="2019-07" db="EMBL/GenBank/DDBJ databases">
        <title>Whole genome shotgun sequence of Chitinophaga cymbidii NBRC 109752.</title>
        <authorList>
            <person name="Hosoyama A."/>
            <person name="Uohara A."/>
            <person name="Ohji S."/>
            <person name="Ichikawa N."/>
        </authorList>
    </citation>
    <scope>NUCLEOTIDE SEQUENCE [LARGE SCALE GENOMIC DNA]</scope>
    <source>
        <strain evidence="1 2">NBRC 109752</strain>
    </source>
</reference>
<name>A0A512RJQ5_9BACT</name>
<accession>A0A512RJQ5</accession>
<keyword evidence="2" id="KW-1185">Reference proteome</keyword>
<dbReference type="EMBL" id="BKAU01000001">
    <property type="protein sequence ID" value="GEP95902.1"/>
    <property type="molecule type" value="Genomic_DNA"/>
</dbReference>
<protein>
    <submittedName>
        <fullName evidence="1">Uncharacterized protein</fullName>
    </submittedName>
</protein>
<proteinExistence type="predicted"/>
<evidence type="ECO:0000313" key="2">
    <source>
        <dbReference type="Proteomes" id="UP000321436"/>
    </source>
</evidence>
<comment type="caution">
    <text evidence="1">The sequence shown here is derived from an EMBL/GenBank/DDBJ whole genome shotgun (WGS) entry which is preliminary data.</text>
</comment>
<dbReference type="AlphaFoldDB" id="A0A512RJQ5"/>
<evidence type="ECO:0000313" key="1">
    <source>
        <dbReference type="EMBL" id="GEP95902.1"/>
    </source>
</evidence>
<organism evidence="1 2">
    <name type="scientific">Chitinophaga cymbidii</name>
    <dbReference type="NCBI Taxonomy" id="1096750"/>
    <lineage>
        <taxon>Bacteria</taxon>
        <taxon>Pseudomonadati</taxon>
        <taxon>Bacteroidota</taxon>
        <taxon>Chitinophagia</taxon>
        <taxon>Chitinophagales</taxon>
        <taxon>Chitinophagaceae</taxon>
        <taxon>Chitinophaga</taxon>
    </lineage>
</organism>